<keyword evidence="1" id="KW-0051">Antiviral defense</keyword>
<dbReference type="InterPro" id="IPR005537">
    <property type="entry name" value="RAMP_III_fam"/>
</dbReference>
<dbReference type="RefSeq" id="WP_338097853.1">
    <property type="nucleotide sequence ID" value="NZ_CP131061.1"/>
</dbReference>
<evidence type="ECO:0000259" key="2">
    <source>
        <dbReference type="Pfam" id="PF03787"/>
    </source>
</evidence>
<dbReference type="GO" id="GO:0051607">
    <property type="term" value="P:defense response to virus"/>
    <property type="evidence" value="ECO:0007669"/>
    <property type="project" value="UniProtKB-KW"/>
</dbReference>
<proteinExistence type="predicted"/>
<protein>
    <recommendedName>
        <fullName evidence="2">CRISPR type III-associated protein domain-containing protein</fullName>
    </recommendedName>
</protein>
<reference evidence="3 4" key="1">
    <citation type="submission" date="2023-07" db="EMBL/GenBank/DDBJ databases">
        <title>Closed genome sequence of Methanosarcinaceae archaeon Am2.</title>
        <authorList>
            <person name="Poehlein A."/>
            <person name="Protasov E."/>
            <person name="Platt K."/>
            <person name="Reeh H."/>
            <person name="Daniel R."/>
            <person name="Brune A."/>
        </authorList>
    </citation>
    <scope>NUCLEOTIDE SEQUENCE [LARGE SCALE GENOMIC DNA]</scope>
    <source>
        <strain evidence="3 4">Am2</strain>
    </source>
</reference>
<evidence type="ECO:0000256" key="1">
    <source>
        <dbReference type="ARBA" id="ARBA00023118"/>
    </source>
</evidence>
<keyword evidence="4" id="KW-1185">Reference proteome</keyword>
<dbReference type="Proteomes" id="UP001304970">
    <property type="component" value="Chromosome"/>
</dbReference>
<evidence type="ECO:0000313" key="3">
    <source>
        <dbReference type="EMBL" id="WNY26326.1"/>
    </source>
</evidence>
<organism evidence="3 4">
    <name type="scientific">Methanolapillus ohkumae</name>
    <dbReference type="NCBI Taxonomy" id="3028298"/>
    <lineage>
        <taxon>Archaea</taxon>
        <taxon>Methanobacteriati</taxon>
        <taxon>Methanobacteriota</taxon>
        <taxon>Stenosarchaea group</taxon>
        <taxon>Methanomicrobia</taxon>
        <taxon>Methanosarcinales</taxon>
        <taxon>Methanosarcinaceae</taxon>
        <taxon>Methanolapillus</taxon>
    </lineage>
</organism>
<accession>A0AA96VDL0</accession>
<name>A0AA96VDL0_9EURY</name>
<sequence length="406" mass="47407">MIFEYIELIEKTKEYKDKEKEGDSKTIQEEKESRRKSWLQNNSYSQKIDLLKDLKLDKYVDEQFNISEFPVNSWLLSLNFKFTSTYTSGSEDKYDIIDNFLNREKVFKIPYISPSQWKGMIRSSAILNLAEKTEIVSKEFAKERLQLSLLFGDENQEEKYFDKIRPDAKTEYAELAKKEIGLKNGEIKLHKGNLFFYPTFLDNKKTELEIMNPHNRESGTGKDPFFIEVIPKDNVGNLTILYSPMNLIENTTDFAYHGLETVVNSLINLFEFYGIGAKTSSGFGNAEIKSGFLKISSYKNKNQPKEEENIGIPAEYQAFFEFGPELISALFDIDHSKYQEAFNKLRKEKGVRQGQVNKFKEWYKKNFTNKNIESSQSSNDLIFDNKEKFKDLPEKFLTFIKGEKND</sequence>
<dbReference type="AlphaFoldDB" id="A0AA96VDL0"/>
<dbReference type="CDD" id="cd09726">
    <property type="entry name" value="RAMP_I_III"/>
    <property type="match status" value="1"/>
</dbReference>
<feature type="domain" description="CRISPR type III-associated protein" evidence="2">
    <location>
        <begin position="97"/>
        <end position="286"/>
    </location>
</feature>
<dbReference type="Pfam" id="PF03787">
    <property type="entry name" value="RAMPs"/>
    <property type="match status" value="1"/>
</dbReference>
<dbReference type="EMBL" id="CP131061">
    <property type="protein sequence ID" value="WNY26326.1"/>
    <property type="molecule type" value="Genomic_DNA"/>
</dbReference>
<dbReference type="GeneID" id="89227481"/>
<gene>
    <name evidence="3" type="ORF">MsAm2_00860</name>
</gene>
<evidence type="ECO:0000313" key="4">
    <source>
        <dbReference type="Proteomes" id="UP001304970"/>
    </source>
</evidence>